<evidence type="ECO:0000259" key="5">
    <source>
        <dbReference type="PROSITE" id="PS50181"/>
    </source>
</evidence>
<evidence type="ECO:0000313" key="8">
    <source>
        <dbReference type="WBParaSite" id="TTAC_0000967901-mRNA-1"/>
    </source>
</evidence>
<dbReference type="GO" id="GO:0016567">
    <property type="term" value="P:protein ubiquitination"/>
    <property type="evidence" value="ECO:0007669"/>
    <property type="project" value="UniProtKB-UniPathway"/>
</dbReference>
<keyword evidence="7" id="KW-1185">Reference proteome</keyword>
<evidence type="ECO:0000256" key="4">
    <source>
        <dbReference type="ARBA" id="ARBA00023242"/>
    </source>
</evidence>
<dbReference type="STRING" id="6205.A0A0R3X804"/>
<keyword evidence="3" id="KW-0833">Ubl conjugation pathway</keyword>
<sequence>MPFLSPDWRCPGDKWIKSSEDGNIWENAKDWREKVFSNMNDVALKRSLSSPFYSFDCRIYRQSLTDDRLSAEDFESMLANIVCFQPHIRINLYSTREIANVSTITDALLKLDMKSAVKDVRRFNYLVRRLLADRLHTLTGRSQLHIIELLKVIMHQGKAVFTSSYRLLVLGSCNQTLVFRQLLDTLRTNLERHEYDHIGSSQLWTNHWESLTKMRAILDDFDIKQTLTNSVDKLNPHVSCISDSDTQSESGQSRLENLPLECLKRIVANVNSPEDLESASLASPTLALVVNDEVLWRRLATRSFTPNQIMSVQFGRTSWKAVPADNGARDCNWRRAYIRLLRRFGEQQVHSACLGICENCSCLYWMVRCFLLFLLGHPCYRQEKPPKVRLLSPEDFIALFAK</sequence>
<dbReference type="Gene3D" id="1.20.1280.50">
    <property type="match status" value="1"/>
</dbReference>
<dbReference type="EMBL" id="UYWX01020966">
    <property type="protein sequence ID" value="VDM34553.1"/>
    <property type="molecule type" value="Genomic_DNA"/>
</dbReference>
<dbReference type="InterPro" id="IPR040394">
    <property type="entry name" value="FBX25/32"/>
</dbReference>
<dbReference type="InterPro" id="IPR036047">
    <property type="entry name" value="F-box-like_dom_sf"/>
</dbReference>
<evidence type="ECO:0000313" key="7">
    <source>
        <dbReference type="Proteomes" id="UP000274429"/>
    </source>
</evidence>
<dbReference type="InterPro" id="IPR001810">
    <property type="entry name" value="F-box_dom"/>
</dbReference>
<reference evidence="6 7" key="2">
    <citation type="submission" date="2018-11" db="EMBL/GenBank/DDBJ databases">
        <authorList>
            <consortium name="Pathogen Informatics"/>
        </authorList>
    </citation>
    <scope>NUCLEOTIDE SEQUENCE [LARGE SCALE GENOMIC DNA]</scope>
</reference>
<dbReference type="PANTHER" id="PTHR13123:SF7">
    <property type="entry name" value="LD30288P"/>
    <property type="match status" value="1"/>
</dbReference>
<dbReference type="UniPathway" id="UPA00143"/>
<dbReference type="PROSITE" id="PS50181">
    <property type="entry name" value="FBOX"/>
    <property type="match status" value="1"/>
</dbReference>
<evidence type="ECO:0000256" key="3">
    <source>
        <dbReference type="ARBA" id="ARBA00022786"/>
    </source>
</evidence>
<name>A0A0R3X804_HYDTA</name>
<protein>
    <submittedName>
        <fullName evidence="8">F-box domain-containing protein</fullName>
    </submittedName>
</protein>
<proteinExistence type="predicted"/>
<evidence type="ECO:0000256" key="2">
    <source>
        <dbReference type="ARBA" id="ARBA00004906"/>
    </source>
</evidence>
<dbReference type="GO" id="GO:0005634">
    <property type="term" value="C:nucleus"/>
    <property type="evidence" value="ECO:0007669"/>
    <property type="project" value="UniProtKB-SubCell"/>
</dbReference>
<dbReference type="GO" id="GO:0005737">
    <property type="term" value="C:cytoplasm"/>
    <property type="evidence" value="ECO:0007669"/>
    <property type="project" value="TreeGrafter"/>
</dbReference>
<dbReference type="Proteomes" id="UP000274429">
    <property type="component" value="Unassembled WGS sequence"/>
</dbReference>
<dbReference type="AlphaFoldDB" id="A0A0R3X804"/>
<dbReference type="WBParaSite" id="TTAC_0000967901-mRNA-1">
    <property type="protein sequence ID" value="TTAC_0000967901-mRNA-1"/>
    <property type="gene ID" value="TTAC_0000967901"/>
</dbReference>
<organism evidence="8">
    <name type="scientific">Hydatigena taeniaeformis</name>
    <name type="common">Feline tapeworm</name>
    <name type="synonym">Taenia taeniaeformis</name>
    <dbReference type="NCBI Taxonomy" id="6205"/>
    <lineage>
        <taxon>Eukaryota</taxon>
        <taxon>Metazoa</taxon>
        <taxon>Spiralia</taxon>
        <taxon>Lophotrochozoa</taxon>
        <taxon>Platyhelminthes</taxon>
        <taxon>Cestoda</taxon>
        <taxon>Eucestoda</taxon>
        <taxon>Cyclophyllidea</taxon>
        <taxon>Taeniidae</taxon>
        <taxon>Hydatigera</taxon>
    </lineage>
</organism>
<accession>A0A0R3X804</accession>
<reference evidence="8" key="1">
    <citation type="submission" date="2017-02" db="UniProtKB">
        <authorList>
            <consortium name="WormBaseParasite"/>
        </authorList>
    </citation>
    <scope>IDENTIFICATION</scope>
</reference>
<dbReference type="OrthoDB" id="9991467at2759"/>
<feature type="domain" description="F-box" evidence="5">
    <location>
        <begin position="252"/>
        <end position="299"/>
    </location>
</feature>
<gene>
    <name evidence="6" type="ORF">TTAC_LOCUS9664</name>
</gene>
<evidence type="ECO:0000256" key="1">
    <source>
        <dbReference type="ARBA" id="ARBA00004123"/>
    </source>
</evidence>
<dbReference type="GO" id="GO:0019005">
    <property type="term" value="C:SCF ubiquitin ligase complex"/>
    <property type="evidence" value="ECO:0007669"/>
    <property type="project" value="TreeGrafter"/>
</dbReference>
<comment type="subcellular location">
    <subcellularLocation>
        <location evidence="1">Nucleus</location>
    </subcellularLocation>
</comment>
<evidence type="ECO:0000313" key="6">
    <source>
        <dbReference type="EMBL" id="VDM34553.1"/>
    </source>
</evidence>
<dbReference type="SUPFAM" id="SSF81383">
    <property type="entry name" value="F-box domain"/>
    <property type="match status" value="1"/>
</dbReference>
<dbReference type="PANTHER" id="PTHR13123">
    <property type="entry name" value="LD30288P"/>
    <property type="match status" value="1"/>
</dbReference>
<comment type="pathway">
    <text evidence="2">Protein modification; protein ubiquitination.</text>
</comment>
<keyword evidence="4" id="KW-0539">Nucleus</keyword>